<dbReference type="InterPro" id="IPR022107">
    <property type="entry name" value="DNA_pol_III_gamma/tau_C"/>
</dbReference>
<protein>
    <submittedName>
        <fullName evidence="3">DNA polymerase III subunit gamma/tau</fullName>
        <ecNumber evidence="3">2.7.7.7</ecNumber>
    </submittedName>
</protein>
<feature type="region of interest" description="Disordered" evidence="1">
    <location>
        <begin position="132"/>
        <end position="156"/>
    </location>
</feature>
<sequence>AQAQTAPLLQNFQAVVNLVADKRDIGLKHALENGVHLVAFEAAAFTPQGGARAGRIELRLAEGQDNIAQELTRKLRDWTGQNWVVSLSQEQGAATLGAVKQSAAERREQAALKDPYVKSALAAFPDAEIVSISEFDASPPADDGETPDADAPDTDG</sequence>
<reference evidence="3" key="1">
    <citation type="submission" date="2020-10" db="EMBL/GenBank/DDBJ databases">
        <title>Microbiome of the Black Sea water column analyzed by genome centric metagenomics.</title>
        <authorList>
            <person name="Cabello-Yeves P.J."/>
            <person name="Callieri C."/>
            <person name="Picazo A."/>
            <person name="Mehrshad M."/>
            <person name="Haro-Moreno J.M."/>
            <person name="Roda-Garcia J."/>
            <person name="Dzembekova N."/>
            <person name="Slabakova V."/>
            <person name="Slabakova N."/>
            <person name="Moncheva S."/>
            <person name="Rodriguez-Valera F."/>
        </authorList>
    </citation>
    <scope>NUCLEOTIDE SEQUENCE</scope>
    <source>
        <strain evidence="3">BS307-5m-G5</strain>
    </source>
</reference>
<dbReference type="EC" id="2.7.7.7" evidence="3"/>
<organism evidence="3 4">
    <name type="scientific">PS1 clade bacterium</name>
    <dbReference type="NCBI Taxonomy" id="2175152"/>
    <lineage>
        <taxon>Bacteria</taxon>
        <taxon>Pseudomonadati</taxon>
        <taxon>Pseudomonadota</taxon>
        <taxon>Alphaproteobacteria</taxon>
        <taxon>PS1 clade</taxon>
    </lineage>
</organism>
<dbReference type="GO" id="GO:0003887">
    <property type="term" value="F:DNA-directed DNA polymerase activity"/>
    <property type="evidence" value="ECO:0007669"/>
    <property type="project" value="UniProtKB-EC"/>
</dbReference>
<dbReference type="Proteomes" id="UP000785783">
    <property type="component" value="Unassembled WGS sequence"/>
</dbReference>
<feature type="domain" description="DNA polymerase III subunit gamma/ tau C-terminal" evidence="2">
    <location>
        <begin position="9"/>
        <end position="132"/>
    </location>
</feature>
<keyword evidence="3" id="KW-0808">Transferase</keyword>
<evidence type="ECO:0000313" key="4">
    <source>
        <dbReference type="Proteomes" id="UP000785783"/>
    </source>
</evidence>
<dbReference type="AlphaFoldDB" id="A0A937HGX7"/>
<proteinExistence type="predicted"/>
<evidence type="ECO:0000259" key="2">
    <source>
        <dbReference type="Pfam" id="PF12362"/>
    </source>
</evidence>
<comment type="caution">
    <text evidence="3">The sequence shown here is derived from an EMBL/GenBank/DDBJ whole genome shotgun (WGS) entry which is preliminary data.</text>
</comment>
<dbReference type="Pfam" id="PF12362">
    <property type="entry name" value="DUF3646"/>
    <property type="match status" value="1"/>
</dbReference>
<feature type="compositionally biased region" description="Acidic residues" evidence="1">
    <location>
        <begin position="142"/>
        <end position="156"/>
    </location>
</feature>
<evidence type="ECO:0000313" key="3">
    <source>
        <dbReference type="EMBL" id="MBL6761964.1"/>
    </source>
</evidence>
<evidence type="ECO:0000256" key="1">
    <source>
        <dbReference type="SAM" id="MobiDB-lite"/>
    </source>
</evidence>
<accession>A0A937HGX7</accession>
<feature type="non-terminal residue" evidence="3">
    <location>
        <position position="1"/>
    </location>
</feature>
<keyword evidence="3" id="KW-0548">Nucleotidyltransferase</keyword>
<dbReference type="EMBL" id="JADHOK010000053">
    <property type="protein sequence ID" value="MBL6761964.1"/>
    <property type="molecule type" value="Genomic_DNA"/>
</dbReference>
<gene>
    <name evidence="3" type="ORF">ISQ19_04625</name>
</gene>
<name>A0A937HGX7_9PROT</name>